<name>A0AAD9XG30_9ROSI</name>
<accession>A0AAD9XG30</accession>
<organism evidence="2 3">
    <name type="scientific">Dipteronia dyeriana</name>
    <dbReference type="NCBI Taxonomy" id="168575"/>
    <lineage>
        <taxon>Eukaryota</taxon>
        <taxon>Viridiplantae</taxon>
        <taxon>Streptophyta</taxon>
        <taxon>Embryophyta</taxon>
        <taxon>Tracheophyta</taxon>
        <taxon>Spermatophyta</taxon>
        <taxon>Magnoliopsida</taxon>
        <taxon>eudicotyledons</taxon>
        <taxon>Gunneridae</taxon>
        <taxon>Pentapetalae</taxon>
        <taxon>rosids</taxon>
        <taxon>malvids</taxon>
        <taxon>Sapindales</taxon>
        <taxon>Sapindaceae</taxon>
        <taxon>Hippocastanoideae</taxon>
        <taxon>Acereae</taxon>
        <taxon>Dipteronia</taxon>
    </lineage>
</organism>
<dbReference type="EMBL" id="JANJYI010000002">
    <property type="protein sequence ID" value="KAK2658860.1"/>
    <property type="molecule type" value="Genomic_DNA"/>
</dbReference>
<proteinExistence type="predicted"/>
<reference evidence="2" key="1">
    <citation type="journal article" date="2023" name="Plant J.">
        <title>Genome sequences and population genomics provide insights into the demographic history, inbreeding, and mutation load of two 'living fossil' tree species of Dipteronia.</title>
        <authorList>
            <person name="Feng Y."/>
            <person name="Comes H.P."/>
            <person name="Chen J."/>
            <person name="Zhu S."/>
            <person name="Lu R."/>
            <person name="Zhang X."/>
            <person name="Li P."/>
            <person name="Qiu J."/>
            <person name="Olsen K.M."/>
            <person name="Qiu Y."/>
        </authorList>
    </citation>
    <scope>NUCLEOTIDE SEQUENCE</scope>
    <source>
        <strain evidence="2">KIB01</strain>
    </source>
</reference>
<dbReference type="Proteomes" id="UP001280121">
    <property type="component" value="Unassembled WGS sequence"/>
</dbReference>
<feature type="region of interest" description="Disordered" evidence="1">
    <location>
        <begin position="169"/>
        <end position="204"/>
    </location>
</feature>
<evidence type="ECO:0000313" key="3">
    <source>
        <dbReference type="Proteomes" id="UP001280121"/>
    </source>
</evidence>
<comment type="caution">
    <text evidence="2">The sequence shown here is derived from an EMBL/GenBank/DDBJ whole genome shotgun (WGS) entry which is preliminary data.</text>
</comment>
<keyword evidence="3" id="KW-1185">Reference proteome</keyword>
<gene>
    <name evidence="2" type="ORF">Ddye_005393</name>
</gene>
<dbReference type="AlphaFoldDB" id="A0AAD9XG30"/>
<evidence type="ECO:0000313" key="2">
    <source>
        <dbReference type="EMBL" id="KAK2658860.1"/>
    </source>
</evidence>
<sequence length="227" mass="27175">MDKATRAYTEFKYNRHMKELRNLHQNSHDYVNDVCPYKWSRVHYFERRYRVMTVNVTECIKSCLKFTRQLPMLTLAEFIRNMLQWWFHDLYRAAQFMHHQLTDVTYLVILKRVEKEKNLNFTSLSSDYYKRQTLIDPYLVLIILVGHPSTWVVPSDMVILNPISRRQAGRPRAGRHVSSSERKTTRSCRRCGQPEHNSRRCSNPHLINEGQARGVPDEYRRKCSICH</sequence>
<evidence type="ECO:0008006" key="4">
    <source>
        <dbReference type="Google" id="ProtNLM"/>
    </source>
</evidence>
<protein>
    <recommendedName>
        <fullName evidence="4">CCHC-type domain-containing protein</fullName>
    </recommendedName>
</protein>
<evidence type="ECO:0000256" key="1">
    <source>
        <dbReference type="SAM" id="MobiDB-lite"/>
    </source>
</evidence>